<reference evidence="2" key="2">
    <citation type="submission" date="2020-11" db="EMBL/GenBank/DDBJ databases">
        <authorList>
            <consortium name="DOE Joint Genome Institute"/>
            <person name="Kuo A."/>
            <person name="Miyauchi S."/>
            <person name="Kiss E."/>
            <person name="Drula E."/>
            <person name="Kohler A."/>
            <person name="Sanchez-Garcia M."/>
            <person name="Andreopoulos B."/>
            <person name="Barry K.W."/>
            <person name="Bonito G."/>
            <person name="Buee M."/>
            <person name="Carver A."/>
            <person name="Chen C."/>
            <person name="Cichocki N."/>
            <person name="Clum A."/>
            <person name="Culley D."/>
            <person name="Crous P.W."/>
            <person name="Fauchery L."/>
            <person name="Girlanda M."/>
            <person name="Hayes R."/>
            <person name="Keri Z."/>
            <person name="Labutti K."/>
            <person name="Lipzen A."/>
            <person name="Lombard V."/>
            <person name="Magnuson J."/>
            <person name="Maillard F."/>
            <person name="Morin E."/>
            <person name="Murat C."/>
            <person name="Nolan M."/>
            <person name="Ohm R."/>
            <person name="Pangilinan J."/>
            <person name="Pereira M."/>
            <person name="Perotto S."/>
            <person name="Peter M."/>
            <person name="Riley R."/>
            <person name="Sitrit Y."/>
            <person name="Stielow B."/>
            <person name="Szollosi G."/>
            <person name="Zifcakova L."/>
            <person name="Stursova M."/>
            <person name="Spatafora J.W."/>
            <person name="Tedersoo L."/>
            <person name="Vaario L.-M."/>
            <person name="Yamada A."/>
            <person name="Yan M."/>
            <person name="Wang P."/>
            <person name="Xu J."/>
            <person name="Bruns T."/>
            <person name="Baldrian P."/>
            <person name="Vilgalys R."/>
            <person name="Henrissat B."/>
            <person name="Grigoriev I.V."/>
            <person name="Hibbett D."/>
            <person name="Nagy L.G."/>
            <person name="Martin F.M."/>
        </authorList>
    </citation>
    <scope>NUCLEOTIDE SEQUENCE</scope>
    <source>
        <strain evidence="2">UH-Tt-Lm1</strain>
    </source>
</reference>
<gene>
    <name evidence="2" type="ORF">BJ322DRAFT_684084</name>
</gene>
<proteinExistence type="predicted"/>
<dbReference type="EMBL" id="WIUZ02000005">
    <property type="protein sequence ID" value="KAF9786898.1"/>
    <property type="molecule type" value="Genomic_DNA"/>
</dbReference>
<accession>A0A9P6L7P1</accession>
<protein>
    <submittedName>
        <fullName evidence="2">Uncharacterized protein</fullName>
    </submittedName>
</protein>
<evidence type="ECO:0000256" key="1">
    <source>
        <dbReference type="SAM" id="Phobius"/>
    </source>
</evidence>
<comment type="caution">
    <text evidence="2">The sequence shown here is derived from an EMBL/GenBank/DDBJ whole genome shotgun (WGS) entry which is preliminary data.</text>
</comment>
<keyword evidence="3" id="KW-1185">Reference proteome</keyword>
<organism evidence="2 3">
    <name type="scientific">Thelephora terrestris</name>
    <dbReference type="NCBI Taxonomy" id="56493"/>
    <lineage>
        <taxon>Eukaryota</taxon>
        <taxon>Fungi</taxon>
        <taxon>Dikarya</taxon>
        <taxon>Basidiomycota</taxon>
        <taxon>Agaricomycotina</taxon>
        <taxon>Agaricomycetes</taxon>
        <taxon>Thelephorales</taxon>
        <taxon>Thelephoraceae</taxon>
        <taxon>Thelephora</taxon>
    </lineage>
</organism>
<keyword evidence="1" id="KW-0812">Transmembrane</keyword>
<dbReference type="AlphaFoldDB" id="A0A9P6L7P1"/>
<feature type="transmembrane region" description="Helical" evidence="1">
    <location>
        <begin position="45"/>
        <end position="64"/>
    </location>
</feature>
<reference evidence="2" key="1">
    <citation type="journal article" date="2020" name="Nat. Commun.">
        <title>Large-scale genome sequencing of mycorrhizal fungi provides insights into the early evolution of symbiotic traits.</title>
        <authorList>
            <person name="Miyauchi S."/>
            <person name="Kiss E."/>
            <person name="Kuo A."/>
            <person name="Drula E."/>
            <person name="Kohler A."/>
            <person name="Sanchez-Garcia M."/>
            <person name="Morin E."/>
            <person name="Andreopoulos B."/>
            <person name="Barry K.W."/>
            <person name="Bonito G."/>
            <person name="Buee M."/>
            <person name="Carver A."/>
            <person name="Chen C."/>
            <person name="Cichocki N."/>
            <person name="Clum A."/>
            <person name="Culley D."/>
            <person name="Crous P.W."/>
            <person name="Fauchery L."/>
            <person name="Girlanda M."/>
            <person name="Hayes R.D."/>
            <person name="Keri Z."/>
            <person name="LaButti K."/>
            <person name="Lipzen A."/>
            <person name="Lombard V."/>
            <person name="Magnuson J."/>
            <person name="Maillard F."/>
            <person name="Murat C."/>
            <person name="Nolan M."/>
            <person name="Ohm R.A."/>
            <person name="Pangilinan J."/>
            <person name="Pereira M.F."/>
            <person name="Perotto S."/>
            <person name="Peter M."/>
            <person name="Pfister S."/>
            <person name="Riley R."/>
            <person name="Sitrit Y."/>
            <person name="Stielow J.B."/>
            <person name="Szollosi G."/>
            <person name="Zifcakova L."/>
            <person name="Stursova M."/>
            <person name="Spatafora J.W."/>
            <person name="Tedersoo L."/>
            <person name="Vaario L.M."/>
            <person name="Yamada A."/>
            <person name="Yan M."/>
            <person name="Wang P."/>
            <person name="Xu J."/>
            <person name="Bruns T."/>
            <person name="Baldrian P."/>
            <person name="Vilgalys R."/>
            <person name="Dunand C."/>
            <person name="Henrissat B."/>
            <person name="Grigoriev I.V."/>
            <person name="Hibbett D."/>
            <person name="Nagy L.G."/>
            <person name="Martin F.M."/>
        </authorList>
    </citation>
    <scope>NUCLEOTIDE SEQUENCE</scope>
    <source>
        <strain evidence="2">UH-Tt-Lm1</strain>
    </source>
</reference>
<evidence type="ECO:0000313" key="2">
    <source>
        <dbReference type="EMBL" id="KAF9786898.1"/>
    </source>
</evidence>
<keyword evidence="1" id="KW-0472">Membrane</keyword>
<sequence>MIQKPRSAFISERRGTAPQRYIRPTKFVRSISLSKAPPFRHSRDLNFSLVFQFLFIYLLVFLTWSLCGPLTLLLLPPSWYCSFFPTHLLLRVRQIPPHYAELSSFVSFSKTDCLSAIVFTDEFVRKEANPKTELSVLARQRLVMPPPHSQATIHQKRSICTHTQHDSCIPPNCRALAERLRYARPT</sequence>
<dbReference type="Proteomes" id="UP000736335">
    <property type="component" value="Unassembled WGS sequence"/>
</dbReference>
<evidence type="ECO:0000313" key="3">
    <source>
        <dbReference type="Proteomes" id="UP000736335"/>
    </source>
</evidence>
<keyword evidence="1" id="KW-1133">Transmembrane helix</keyword>
<name>A0A9P6L7P1_9AGAM</name>